<feature type="transmembrane region" description="Helical" evidence="2">
    <location>
        <begin position="104"/>
        <end position="124"/>
    </location>
</feature>
<name>A0A6C0HZZ4_9ZZZZ</name>
<keyword evidence="2" id="KW-0472">Membrane</keyword>
<keyword evidence="2" id="KW-0812">Transmembrane</keyword>
<proteinExistence type="predicted"/>
<protein>
    <submittedName>
        <fullName evidence="3">Uncharacterized protein</fullName>
    </submittedName>
</protein>
<evidence type="ECO:0000256" key="1">
    <source>
        <dbReference type="SAM" id="MobiDB-lite"/>
    </source>
</evidence>
<reference evidence="3" key="1">
    <citation type="journal article" date="2020" name="Nature">
        <title>Giant virus diversity and host interactions through global metagenomics.</title>
        <authorList>
            <person name="Schulz F."/>
            <person name="Roux S."/>
            <person name="Paez-Espino D."/>
            <person name="Jungbluth S."/>
            <person name="Walsh D.A."/>
            <person name="Denef V.J."/>
            <person name="McMahon K.D."/>
            <person name="Konstantinidis K.T."/>
            <person name="Eloe-Fadrosh E.A."/>
            <person name="Kyrpides N.C."/>
            <person name="Woyke T."/>
        </authorList>
    </citation>
    <scope>NUCLEOTIDE SEQUENCE</scope>
    <source>
        <strain evidence="3">GVMAG-M-3300023184-182</strain>
    </source>
</reference>
<sequence length="348" mass="40266">MNEIIHELQKKNPKCYEYFETNIIPKLEEPIEPKHYEFTSTIISKKNIKLIDKQLLNSLFFDVIKILWQKKESQKEIIVIVFSLFCNDSNFDNMIEQQQKGGNYLIYSIIFSLIILTNYIVASYKINLSNREPPPRQPRHLPYSTPHYLTTTTTRDMQLPQEYLPQNLHEITDILENIKEIISNKLLKQSVSYLQSKTGKKFGVKIFGKINSVFKLTNTNEDIEKRLINVLKIIDLDTNKLILDVGITISLGLSEFIGFSELLSEIISIGLLPEVKFASIAAPIFLDSLIGNTFSLEPDILTDHAAQQRFIQLISIGGKSKKTNKRMKKMKRMKTMKNNKKTYNKRST</sequence>
<keyword evidence="2" id="KW-1133">Transmembrane helix</keyword>
<organism evidence="3">
    <name type="scientific">viral metagenome</name>
    <dbReference type="NCBI Taxonomy" id="1070528"/>
    <lineage>
        <taxon>unclassified sequences</taxon>
        <taxon>metagenomes</taxon>
        <taxon>organismal metagenomes</taxon>
    </lineage>
</organism>
<feature type="region of interest" description="Disordered" evidence="1">
    <location>
        <begin position="325"/>
        <end position="348"/>
    </location>
</feature>
<dbReference type="EMBL" id="MN740044">
    <property type="protein sequence ID" value="QHT85727.1"/>
    <property type="molecule type" value="Genomic_DNA"/>
</dbReference>
<evidence type="ECO:0000256" key="2">
    <source>
        <dbReference type="SAM" id="Phobius"/>
    </source>
</evidence>
<dbReference type="AlphaFoldDB" id="A0A6C0HZZ4"/>
<evidence type="ECO:0000313" key="3">
    <source>
        <dbReference type="EMBL" id="QHT85727.1"/>
    </source>
</evidence>
<accession>A0A6C0HZZ4</accession>